<dbReference type="InterPro" id="IPR050953">
    <property type="entry name" value="N4_N6_ade-DNA_methylase"/>
</dbReference>
<evidence type="ECO:0000256" key="3">
    <source>
        <dbReference type="ARBA" id="ARBA00022679"/>
    </source>
</evidence>
<keyword evidence="3" id="KW-0808">Transferase</keyword>
<comment type="catalytic activity">
    <reaction evidence="5">
        <text>a 2'-deoxyadenosine in DNA + S-adenosyl-L-methionine = an N(6)-methyl-2'-deoxyadenosine in DNA + S-adenosyl-L-homocysteine + H(+)</text>
        <dbReference type="Rhea" id="RHEA:15197"/>
        <dbReference type="Rhea" id="RHEA-COMP:12418"/>
        <dbReference type="Rhea" id="RHEA-COMP:12419"/>
        <dbReference type="ChEBI" id="CHEBI:15378"/>
        <dbReference type="ChEBI" id="CHEBI:57856"/>
        <dbReference type="ChEBI" id="CHEBI:59789"/>
        <dbReference type="ChEBI" id="CHEBI:90615"/>
        <dbReference type="ChEBI" id="CHEBI:90616"/>
        <dbReference type="EC" id="2.1.1.72"/>
    </reaction>
</comment>
<dbReference type="InterPro" id="IPR029063">
    <property type="entry name" value="SAM-dependent_MTases_sf"/>
</dbReference>
<dbReference type="NCBIfam" id="NF033452">
    <property type="entry name" value="BREX_1_MTaseX"/>
    <property type="match status" value="1"/>
</dbReference>
<dbReference type="GO" id="GO:0009007">
    <property type="term" value="F:site-specific DNA-methyltransferase (adenine-specific) activity"/>
    <property type="evidence" value="ECO:0007669"/>
    <property type="project" value="UniProtKB-EC"/>
</dbReference>
<comment type="caution">
    <text evidence="7">The sequence shown here is derived from an EMBL/GenBank/DDBJ whole genome shotgun (WGS) entry which is preliminary data.</text>
</comment>
<gene>
    <name evidence="7" type="ORF">CLLU_33530</name>
</gene>
<evidence type="ECO:0000256" key="5">
    <source>
        <dbReference type="ARBA" id="ARBA00047942"/>
    </source>
</evidence>
<evidence type="ECO:0000313" key="7">
    <source>
        <dbReference type="EMBL" id="PRR80216.1"/>
    </source>
</evidence>
<evidence type="ECO:0000256" key="2">
    <source>
        <dbReference type="ARBA" id="ARBA00022603"/>
    </source>
</evidence>
<dbReference type="GO" id="GO:0032259">
    <property type="term" value="P:methylation"/>
    <property type="evidence" value="ECO:0007669"/>
    <property type="project" value="UniProtKB-KW"/>
</dbReference>
<dbReference type="InterPro" id="IPR011639">
    <property type="entry name" value="MethylTrfase_TaqI-like_dom"/>
</dbReference>
<dbReference type="Proteomes" id="UP000237798">
    <property type="component" value="Unassembled WGS sequence"/>
</dbReference>
<dbReference type="OrthoDB" id="32195at2"/>
<evidence type="ECO:0000259" key="6">
    <source>
        <dbReference type="Pfam" id="PF07669"/>
    </source>
</evidence>
<dbReference type="PROSITE" id="PS00092">
    <property type="entry name" value="N6_MTASE"/>
    <property type="match status" value="1"/>
</dbReference>
<name>A0A2T0B8K3_9CLOT</name>
<dbReference type="Gene3D" id="3.40.50.150">
    <property type="entry name" value="Vaccinia Virus protein VP39"/>
    <property type="match status" value="1"/>
</dbReference>
<dbReference type="EC" id="2.1.1.72" evidence="1"/>
<keyword evidence="4" id="KW-0949">S-adenosyl-L-methionine</keyword>
<dbReference type="InterPro" id="IPR002052">
    <property type="entry name" value="DNA_methylase_N6_adenine_CS"/>
</dbReference>
<dbReference type="PANTHER" id="PTHR33841:SF1">
    <property type="entry name" value="DNA METHYLTRANSFERASE A"/>
    <property type="match status" value="1"/>
</dbReference>
<accession>A0A2T0B8K3</accession>
<keyword evidence="2" id="KW-0489">Methyltransferase</keyword>
<dbReference type="InterPro" id="IPR047939">
    <property type="entry name" value="BREX_1_PglX"/>
</dbReference>
<dbReference type="Pfam" id="PF07669">
    <property type="entry name" value="Eco57I"/>
    <property type="match status" value="1"/>
</dbReference>
<dbReference type="REBASE" id="268074">
    <property type="entry name" value="Clu29923ORF33530P"/>
</dbReference>
<dbReference type="EMBL" id="PVXP01000088">
    <property type="protein sequence ID" value="PRR80216.1"/>
    <property type="molecule type" value="Genomic_DNA"/>
</dbReference>
<dbReference type="RefSeq" id="WP_106010896.1">
    <property type="nucleotide sequence ID" value="NZ_PVXP01000088.1"/>
</dbReference>
<evidence type="ECO:0000313" key="8">
    <source>
        <dbReference type="Proteomes" id="UP000237798"/>
    </source>
</evidence>
<dbReference type="GO" id="GO:0006304">
    <property type="term" value="P:DNA modification"/>
    <property type="evidence" value="ECO:0007669"/>
    <property type="project" value="InterPro"/>
</dbReference>
<sequence length="1252" mass="146702">MDKTVLKNFAVYARDKLIKDTKSKAARLGIRKEEIIPPLPESTSDMYIFDIGAVETHKIYGKEVRQYEKLIGELNKRKADQDYNAVYDSLVEEIAYTWFNRLIAIRFMEVNNYLPDKMRILSSGREGVNEPEFVTHYLDTSLNFTENERNQLVEWKIDGRAPAMEKMFHLLFIKECNALNESLPKLFEKTDDYAELLLNISYNDPDGVVYKLVHDVPEEYFDIESENGSGQVEIIGWMYQYYNTEPKAIVDAEVKKGKKVSKEEVPAKTQLFTPDWIVRYMVENSLGRLWIEKLIAGGDKRSEKEIAKKFNWEYYIAEAEQSSEVKEQLKEIQRDRKNIQLEDIKFIDPAMGSFHIGVYAFEIFMQLYGSQGYMDKEAAKSIIENNLYGLDIDKRAYQLSYFAVMMKGRQYDRKILDGGIKCNLHTISESNNVNRKHLDYLGSNISDKKAWEKVRKEIEDMLDIFEDAKEYGSILNIPDKYDFSALKEFITNIKPQTQLSFETVHIEKTQQEILEILNTAEILSQKYDIVVTNPPYMGNSNMNTKLSKYLKDNYPDSKSDLFAVFMERCREFAKSYGYYDMITQHSWMFLSSFKKLRKQLLDKVIFRNIIHLGAKSFGEDVGTIVQNVVFSATKLSNCPFATKIIDLTGQNTSEGKNFELQRIIKEGIYISKELYIRVLKELCKIPGNPFAYWVDKNVLNIFSSFDCLAKLAKPRQGMATSDNNRFLRRWFEANIQKIKFDTSDCEDIKKFSPRWFPYNKGGAYRKWYGNNEFIINWAHNGRDVKEYARKLYKSYSRTIKNEEYYFKEGLTYTFISQDMGVRYCESGFIFDVAGSSIFFKSRKELYVTLGLLCSKVSKFFLDIVNPTYNIQVGDIKNIPINSAMFCSDIILRIQALVEENIKIAKVDWDSFETSWDFKIHPLLDEYKQKQVPKMIKSAYENWRNFANSQFDKLKANEEELNRIFIKIYGLENELTPEVSDRDITIAKIFDTKDEIYDDIKGNRYILTKKDVIKSFISYAVGCIFGRYSLDVERLAYAGGRWDDSKYITFIHDKDNIILITDEEYFEDDIVNRFVEFVKACYGEETLEENLKFIADALGGKGTPREVMRNYFLKDFYKDHVKTYKKRPIYWMYDSGKENGFKALIYMHRYNEGTTGKLRVDYLHEMQKAYERTMDNLKDNIMHNKNPREVANSEKRFAKITKQLKECKDYDEKIAHLALARILIDLDDGVKMNYSKVQTDEKGKNLQILAKIR</sequence>
<organism evidence="7 8">
    <name type="scientific">Clostridium luticellarii</name>
    <dbReference type="NCBI Taxonomy" id="1691940"/>
    <lineage>
        <taxon>Bacteria</taxon>
        <taxon>Bacillati</taxon>
        <taxon>Bacillota</taxon>
        <taxon>Clostridia</taxon>
        <taxon>Eubacteriales</taxon>
        <taxon>Clostridiaceae</taxon>
        <taxon>Clostridium</taxon>
    </lineage>
</organism>
<keyword evidence="8" id="KW-1185">Reference proteome</keyword>
<feature type="domain" description="Type II methyltransferase M.TaqI-like" evidence="6">
    <location>
        <begin position="385"/>
        <end position="615"/>
    </location>
</feature>
<protein>
    <recommendedName>
        <fullName evidence="1">site-specific DNA-methyltransferase (adenine-specific)</fullName>
        <ecNumber evidence="1">2.1.1.72</ecNumber>
    </recommendedName>
</protein>
<dbReference type="SUPFAM" id="SSF53335">
    <property type="entry name" value="S-adenosyl-L-methionine-dependent methyltransferases"/>
    <property type="match status" value="1"/>
</dbReference>
<evidence type="ECO:0000256" key="1">
    <source>
        <dbReference type="ARBA" id="ARBA00011900"/>
    </source>
</evidence>
<dbReference type="PANTHER" id="PTHR33841">
    <property type="entry name" value="DNA METHYLTRANSFERASE YEEA-RELATED"/>
    <property type="match status" value="1"/>
</dbReference>
<dbReference type="GO" id="GO:0003676">
    <property type="term" value="F:nucleic acid binding"/>
    <property type="evidence" value="ECO:0007669"/>
    <property type="project" value="InterPro"/>
</dbReference>
<proteinExistence type="predicted"/>
<dbReference type="GO" id="GO:0016787">
    <property type="term" value="F:hydrolase activity"/>
    <property type="evidence" value="ECO:0007669"/>
    <property type="project" value="UniProtKB-KW"/>
</dbReference>
<keyword evidence="7" id="KW-0378">Hydrolase</keyword>
<reference evidence="7 8" key="1">
    <citation type="submission" date="2018-03" db="EMBL/GenBank/DDBJ databases">
        <title>Genome sequence of Clostridium luticellarii DSM 29923.</title>
        <authorList>
            <person name="Poehlein A."/>
            <person name="Daniel R."/>
        </authorList>
    </citation>
    <scope>NUCLEOTIDE SEQUENCE [LARGE SCALE GENOMIC DNA]</scope>
    <source>
        <strain evidence="7 8">DSM 29923</strain>
    </source>
</reference>
<dbReference type="AlphaFoldDB" id="A0A2T0B8K3"/>
<evidence type="ECO:0000256" key="4">
    <source>
        <dbReference type="ARBA" id="ARBA00022691"/>
    </source>
</evidence>